<evidence type="ECO:0000313" key="3">
    <source>
        <dbReference type="Proteomes" id="UP000186953"/>
    </source>
</evidence>
<keyword evidence="3" id="KW-1185">Reference proteome</keyword>
<reference evidence="3" key="1">
    <citation type="submission" date="2017-01" db="EMBL/GenBank/DDBJ databases">
        <authorList>
            <person name="Varghese N."/>
            <person name="Submissions S."/>
        </authorList>
    </citation>
    <scope>NUCLEOTIDE SEQUENCE [LARGE SCALE GENOMIC DNA]</scope>
    <source>
        <strain evidence="3">DSM 15366</strain>
    </source>
</reference>
<evidence type="ECO:0000256" key="1">
    <source>
        <dbReference type="SAM" id="SignalP"/>
    </source>
</evidence>
<dbReference type="AlphaFoldDB" id="A0A1N6ZDE9"/>
<feature type="signal peptide" evidence="1">
    <location>
        <begin position="1"/>
        <end position="22"/>
    </location>
</feature>
<dbReference type="RefSeq" id="WP_143744208.1">
    <property type="nucleotide sequence ID" value="NZ_FTMA01000008.1"/>
</dbReference>
<dbReference type="EMBL" id="FTMA01000008">
    <property type="protein sequence ID" value="SIR24942.1"/>
    <property type="molecule type" value="Genomic_DNA"/>
</dbReference>
<name>A0A1N6ZDE9_9FLAO</name>
<keyword evidence="1" id="KW-0732">Signal</keyword>
<dbReference type="STRING" id="228959.SAMN05421797_108146"/>
<gene>
    <name evidence="2" type="ORF">SAMN05421797_108146</name>
</gene>
<accession>A0A1N6ZDE9</accession>
<evidence type="ECO:0000313" key="2">
    <source>
        <dbReference type="EMBL" id="SIR24942.1"/>
    </source>
</evidence>
<proteinExistence type="predicted"/>
<dbReference type="Proteomes" id="UP000186953">
    <property type="component" value="Unassembled WGS sequence"/>
</dbReference>
<feature type="chain" id="PRO_5012817257" evidence="1">
    <location>
        <begin position="23"/>
        <end position="108"/>
    </location>
</feature>
<sequence length="108" mass="12288">MKRFKITSLFAIMIFGVIVGKAQTTKTSLNFNNGAMAKVILHKYLTALENTNAVCLYKTLDKKRTIYTAKKELVPIKTSQQIAYWTYGLASFKHSTYTPHSINYSTEQ</sequence>
<organism evidence="2 3">
    <name type="scientific">Maribacter ulvicola</name>
    <dbReference type="NCBI Taxonomy" id="228959"/>
    <lineage>
        <taxon>Bacteria</taxon>
        <taxon>Pseudomonadati</taxon>
        <taxon>Bacteroidota</taxon>
        <taxon>Flavobacteriia</taxon>
        <taxon>Flavobacteriales</taxon>
        <taxon>Flavobacteriaceae</taxon>
        <taxon>Maribacter</taxon>
    </lineage>
</organism>
<protein>
    <submittedName>
        <fullName evidence="2">Uncharacterized protein</fullName>
    </submittedName>
</protein>